<evidence type="ECO:0000259" key="5">
    <source>
        <dbReference type="Pfam" id="PF14008"/>
    </source>
</evidence>
<dbReference type="Proteomes" id="UP000009168">
    <property type="component" value="Unassembled WGS sequence"/>
</dbReference>
<gene>
    <name evidence="6" type="ORF">TTHERM_00590140</name>
</gene>
<sequence length="560" mass="65831">MKKQLIFLLLLSLLNQTLSENTKHGCMPEGIKLSLGDNFDLSTQYDKQKMIDSPRHDYTITYFTTANCPQNYIEIYNSYFREQKHTLKPYNITKFFQAKDTSGFKGTETRTSDFEKYIYEFQFDATDLNLDGDFTYSYDCFYPSDSNPSQFLHRETFRFFHPDYSKLKEREFKFVWIADFDINVSNQTGLEGRRIGKENMEIMDKYIKRDRSKFVAIIGGGDYGYDLPDDSGKRGEEFQKAGEFSYAQIPFVTVAGNHEEWYKFDYYNSFFRNPRYSITKNDYYTLTFGEVLIVGLNTNKFIRDPTTNKFISFDQEYLKNLFQWFDDTMKQIKDNYRWIIVFSHQNIHCFEDYAASSCYSNPKIFAELEDLLVKHKVDIYMAGHVHAYERIHPNYRGEPKFKESDQCYLNKCSSYTKPSAPVYVVDGTGGTTHYFPQPSGYPGGNLTVASDRSLGFSTFTVKNKTHLLFQHFQSNNTYDPFDHFTIYKPQPNIAQDLSFADPSEVVKYKATVAFFYLMVAIVIVGCILIFYEFRRKILMDAHDDFMRQFDNDEEKSRNTL</sequence>
<protein>
    <submittedName>
        <fullName evidence="6">Ser/thr phosphatase family protein</fullName>
    </submittedName>
</protein>
<dbReference type="CDD" id="cd00839">
    <property type="entry name" value="MPP_PAPs"/>
    <property type="match status" value="1"/>
</dbReference>
<proteinExistence type="predicted"/>
<evidence type="ECO:0000259" key="4">
    <source>
        <dbReference type="Pfam" id="PF00149"/>
    </source>
</evidence>
<dbReference type="InterPro" id="IPR025733">
    <property type="entry name" value="PAPs_C"/>
</dbReference>
<evidence type="ECO:0000256" key="3">
    <source>
        <dbReference type="SAM" id="SignalP"/>
    </source>
</evidence>
<dbReference type="OrthoDB" id="45007at2759"/>
<feature type="signal peptide" evidence="3">
    <location>
        <begin position="1"/>
        <end position="19"/>
    </location>
</feature>
<feature type="domain" description="Calcineurin-like phosphoesterase" evidence="4">
    <location>
        <begin position="202"/>
        <end position="388"/>
    </location>
</feature>
<name>I7MKP5_TETTS</name>
<keyword evidence="3" id="KW-0732">Signal</keyword>
<reference evidence="7" key="1">
    <citation type="journal article" date="2006" name="PLoS Biol.">
        <title>Macronuclear genome sequence of the ciliate Tetrahymena thermophila, a model eukaryote.</title>
        <authorList>
            <person name="Eisen J.A."/>
            <person name="Coyne R.S."/>
            <person name="Wu M."/>
            <person name="Wu D."/>
            <person name="Thiagarajan M."/>
            <person name="Wortman J.R."/>
            <person name="Badger J.H."/>
            <person name="Ren Q."/>
            <person name="Amedeo P."/>
            <person name="Jones K.M."/>
            <person name="Tallon L.J."/>
            <person name="Delcher A.L."/>
            <person name="Salzberg S.L."/>
            <person name="Silva J.C."/>
            <person name="Haas B.J."/>
            <person name="Majoros W.H."/>
            <person name="Farzad M."/>
            <person name="Carlton J.M."/>
            <person name="Smith R.K. Jr."/>
            <person name="Garg J."/>
            <person name="Pearlman R.E."/>
            <person name="Karrer K.M."/>
            <person name="Sun L."/>
            <person name="Manning G."/>
            <person name="Elde N.C."/>
            <person name="Turkewitz A.P."/>
            <person name="Asai D.J."/>
            <person name="Wilkes D.E."/>
            <person name="Wang Y."/>
            <person name="Cai H."/>
            <person name="Collins K."/>
            <person name="Stewart B.A."/>
            <person name="Lee S.R."/>
            <person name="Wilamowska K."/>
            <person name="Weinberg Z."/>
            <person name="Ruzzo W.L."/>
            <person name="Wloga D."/>
            <person name="Gaertig J."/>
            <person name="Frankel J."/>
            <person name="Tsao C.-C."/>
            <person name="Gorovsky M.A."/>
            <person name="Keeling P.J."/>
            <person name="Waller R.F."/>
            <person name="Patron N.J."/>
            <person name="Cherry J.M."/>
            <person name="Stover N.A."/>
            <person name="Krieger C.J."/>
            <person name="del Toro C."/>
            <person name="Ryder H.F."/>
            <person name="Williamson S.C."/>
            <person name="Barbeau R.A."/>
            <person name="Hamilton E.P."/>
            <person name="Orias E."/>
        </authorList>
    </citation>
    <scope>NUCLEOTIDE SEQUENCE [LARGE SCALE GENOMIC DNA]</scope>
    <source>
        <strain evidence="7">SB210</strain>
    </source>
</reference>
<dbReference type="InterPro" id="IPR004843">
    <property type="entry name" value="Calcineurin-like_PHP"/>
</dbReference>
<feature type="domain" description="Purple acid phosphatase C-terminal" evidence="5">
    <location>
        <begin position="420"/>
        <end position="476"/>
    </location>
</feature>
<dbReference type="RefSeq" id="XP_001019922.2">
    <property type="nucleotide sequence ID" value="XM_001019922.2"/>
</dbReference>
<evidence type="ECO:0000256" key="2">
    <source>
        <dbReference type="SAM" id="Phobius"/>
    </source>
</evidence>
<dbReference type="Gene3D" id="3.60.21.10">
    <property type="match status" value="1"/>
</dbReference>
<keyword evidence="2" id="KW-0472">Membrane</keyword>
<dbReference type="PANTHER" id="PTHR45867:SF10">
    <property type="entry name" value="PURPLE ACID PHOSPHATASE"/>
    <property type="match status" value="1"/>
</dbReference>
<keyword evidence="2" id="KW-0812">Transmembrane</keyword>
<dbReference type="SUPFAM" id="SSF56300">
    <property type="entry name" value="Metallo-dependent phosphatases"/>
    <property type="match status" value="1"/>
</dbReference>
<feature type="transmembrane region" description="Helical" evidence="2">
    <location>
        <begin position="513"/>
        <end position="531"/>
    </location>
</feature>
<keyword evidence="2" id="KW-1133">Transmembrane helix</keyword>
<dbReference type="EMBL" id="GG662637">
    <property type="protein sequence ID" value="EAR99677.2"/>
    <property type="molecule type" value="Genomic_DNA"/>
</dbReference>
<dbReference type="GO" id="GO:0016787">
    <property type="term" value="F:hydrolase activity"/>
    <property type="evidence" value="ECO:0007669"/>
    <property type="project" value="InterPro"/>
</dbReference>
<evidence type="ECO:0000313" key="7">
    <source>
        <dbReference type="Proteomes" id="UP000009168"/>
    </source>
</evidence>
<dbReference type="PANTHER" id="PTHR45867">
    <property type="entry name" value="PURPLE ACID PHOSPHATASE"/>
    <property type="match status" value="1"/>
</dbReference>
<feature type="chain" id="PRO_5003712562" evidence="3">
    <location>
        <begin position="20"/>
        <end position="560"/>
    </location>
</feature>
<dbReference type="InterPro" id="IPR029052">
    <property type="entry name" value="Metallo-depent_PP-like"/>
</dbReference>
<dbReference type="Pfam" id="PF14008">
    <property type="entry name" value="Metallophos_C"/>
    <property type="match status" value="1"/>
</dbReference>
<evidence type="ECO:0000313" key="6">
    <source>
        <dbReference type="EMBL" id="EAR99677.2"/>
    </source>
</evidence>
<organism evidence="6 7">
    <name type="scientific">Tetrahymena thermophila (strain SB210)</name>
    <dbReference type="NCBI Taxonomy" id="312017"/>
    <lineage>
        <taxon>Eukaryota</taxon>
        <taxon>Sar</taxon>
        <taxon>Alveolata</taxon>
        <taxon>Ciliophora</taxon>
        <taxon>Intramacronucleata</taxon>
        <taxon>Oligohymenophorea</taxon>
        <taxon>Hymenostomatida</taxon>
        <taxon>Tetrahymenina</taxon>
        <taxon>Tetrahymenidae</taxon>
        <taxon>Tetrahymena</taxon>
    </lineage>
</organism>
<dbReference type="GeneID" id="7831824"/>
<accession>I7MKP5</accession>
<dbReference type="KEGG" id="tet:TTHERM_00590140"/>
<keyword evidence="1" id="KW-0325">Glycoprotein</keyword>
<dbReference type="Pfam" id="PF00149">
    <property type="entry name" value="Metallophos"/>
    <property type="match status" value="1"/>
</dbReference>
<dbReference type="InterPro" id="IPR041792">
    <property type="entry name" value="MPP_PAP"/>
</dbReference>
<evidence type="ECO:0000256" key="1">
    <source>
        <dbReference type="ARBA" id="ARBA00023180"/>
    </source>
</evidence>
<dbReference type="AlphaFoldDB" id="I7MKP5"/>
<keyword evidence="7" id="KW-1185">Reference proteome</keyword>
<dbReference type="InParanoid" id="I7MKP5"/>